<proteinExistence type="predicted"/>
<evidence type="ECO:0000313" key="1">
    <source>
        <dbReference type="EMBL" id="KXS08891.1"/>
    </source>
</evidence>
<dbReference type="AlphaFoldDB" id="A0A138ZWP1"/>
<keyword evidence="2" id="KW-1185">Reference proteome</keyword>
<accession>A0A138ZWP1</accession>
<dbReference type="EMBL" id="KQ965929">
    <property type="protein sequence ID" value="KXS08891.1"/>
    <property type="molecule type" value="Genomic_DNA"/>
</dbReference>
<name>A0A138ZWP1_GONPJ</name>
<gene>
    <name evidence="1" type="ORF">M427DRAFT_50229</name>
</gene>
<organism evidence="1 2">
    <name type="scientific">Gonapodya prolifera (strain JEL478)</name>
    <name type="common">Monoblepharis prolifera</name>
    <dbReference type="NCBI Taxonomy" id="1344416"/>
    <lineage>
        <taxon>Eukaryota</taxon>
        <taxon>Fungi</taxon>
        <taxon>Fungi incertae sedis</taxon>
        <taxon>Chytridiomycota</taxon>
        <taxon>Chytridiomycota incertae sedis</taxon>
        <taxon>Monoblepharidomycetes</taxon>
        <taxon>Monoblepharidales</taxon>
        <taxon>Gonapodyaceae</taxon>
        <taxon>Gonapodya</taxon>
    </lineage>
</organism>
<reference evidence="1 2" key="1">
    <citation type="journal article" date="2015" name="Genome Biol. Evol.">
        <title>Phylogenomic analyses indicate that early fungi evolved digesting cell walls of algal ancestors of land plants.</title>
        <authorList>
            <person name="Chang Y."/>
            <person name="Wang S."/>
            <person name="Sekimoto S."/>
            <person name="Aerts A.L."/>
            <person name="Choi C."/>
            <person name="Clum A."/>
            <person name="LaButti K.M."/>
            <person name="Lindquist E.A."/>
            <person name="Yee Ngan C."/>
            <person name="Ohm R.A."/>
            <person name="Salamov A.A."/>
            <person name="Grigoriev I.V."/>
            <person name="Spatafora J.W."/>
            <person name="Berbee M.L."/>
        </authorList>
    </citation>
    <scope>NUCLEOTIDE SEQUENCE [LARGE SCALE GENOMIC DNA]</scope>
    <source>
        <strain evidence="1 2">JEL478</strain>
    </source>
</reference>
<sequence length="229" mass="26582">MATNSTFATMIVENGDDVYKHLSMKEQANLREVSGYFNETMMRKKKEQFQFAEYLGKNPTKRLFKEYEKISKHVKETFNIDFLNTEATPAQNFASLKKFMESFLVPLLASVPLPKNPPRYNPFGHEPYSDPIRYGRGWVYGKCKEYMEQCVWTGFLELSETWQDHGKAYFKGLTDLLNLRKEDVAKLLWFAGSFFEHAGDTTIISLLEEDYYTIAEEHVTIADGLLGFN</sequence>
<protein>
    <submittedName>
        <fullName evidence="1">Uncharacterized protein</fullName>
    </submittedName>
</protein>
<evidence type="ECO:0000313" key="2">
    <source>
        <dbReference type="Proteomes" id="UP000070544"/>
    </source>
</evidence>
<dbReference type="Proteomes" id="UP000070544">
    <property type="component" value="Unassembled WGS sequence"/>
</dbReference>